<dbReference type="Pfam" id="PF02445">
    <property type="entry name" value="NadA"/>
    <property type="match status" value="1"/>
</dbReference>
<dbReference type="GO" id="GO:0009435">
    <property type="term" value="P:NAD+ biosynthetic process"/>
    <property type="evidence" value="ECO:0007669"/>
    <property type="project" value="UniProtKB-UniPathway"/>
</dbReference>
<dbReference type="KEGG" id="swf:E3E12_01500"/>
<dbReference type="GO" id="GO:0008987">
    <property type="term" value="F:quinolinate synthetase A activity"/>
    <property type="evidence" value="ECO:0007669"/>
    <property type="project" value="InterPro"/>
</dbReference>
<reference evidence="1 2" key="1">
    <citation type="submission" date="2019-03" db="EMBL/GenBank/DDBJ databases">
        <title>The complete genome sequence of Swingsia_sp. F3b2 LMG30590(T).</title>
        <authorList>
            <person name="Chua K.-O."/>
            <person name="Chan K.-G."/>
            <person name="See-Too W.-S."/>
        </authorList>
    </citation>
    <scope>NUCLEOTIDE SEQUENCE [LARGE SCALE GENOMIC DNA]</scope>
    <source>
        <strain evidence="1 2">F3b2</strain>
    </source>
</reference>
<dbReference type="GO" id="GO:0051539">
    <property type="term" value="F:4 iron, 4 sulfur cluster binding"/>
    <property type="evidence" value="ECO:0007669"/>
    <property type="project" value="InterPro"/>
</dbReference>
<dbReference type="InterPro" id="IPR036094">
    <property type="entry name" value="NadA_sf"/>
</dbReference>
<dbReference type="SUPFAM" id="SSF142754">
    <property type="entry name" value="NadA-like"/>
    <property type="match status" value="1"/>
</dbReference>
<dbReference type="Gene3D" id="3.40.50.10800">
    <property type="entry name" value="NadA-like"/>
    <property type="match status" value="3"/>
</dbReference>
<dbReference type="AlphaFoldDB" id="A0A4Y6U6U7"/>
<keyword evidence="2" id="KW-1185">Reference proteome</keyword>
<dbReference type="InterPro" id="IPR003473">
    <property type="entry name" value="NadA"/>
</dbReference>
<evidence type="ECO:0000313" key="1">
    <source>
        <dbReference type="EMBL" id="QDH13092.1"/>
    </source>
</evidence>
<sequence length="344" mass="37538">MKRPSSFTANPSRPLHQLAREQQHHFSHLKQSRHAVLFATPDSLFPQECASCDYIAPAAMLLQAIMVSTASIIMLAAPKPVCQMAKLIAHARGKGQRIISLPHGRDCNPGSHPSHLQAGALLTSRPNLPLLAHFDSSLQAHSLAHACCSGFSGALAAATLAHEQGVNDINFLGDSFLAHHIQTTTGLKVHRAPTVSHPMPFTPWEIRQCREAHPGIMVVAHHTATPEIQKEADVVGNTSSLMDWFATNKLPRIFLAMNFSMTLGLPALFPHLHFVRALQSCRLQNPQALPDFIAALEGTAPALCAKQDDLPMLKACLEPVRRYMAFEQQAATGRDRGVAFRKCP</sequence>
<dbReference type="Proteomes" id="UP000318709">
    <property type="component" value="Chromosome"/>
</dbReference>
<organism evidence="1 2">
    <name type="scientific">Formicincola oecophyllae</name>
    <dbReference type="NCBI Taxonomy" id="2558361"/>
    <lineage>
        <taxon>Bacteria</taxon>
        <taxon>Pseudomonadati</taxon>
        <taxon>Pseudomonadota</taxon>
        <taxon>Alphaproteobacteria</taxon>
        <taxon>Acetobacterales</taxon>
        <taxon>Acetobacteraceae</taxon>
        <taxon>Formicincola</taxon>
    </lineage>
</organism>
<evidence type="ECO:0000313" key="2">
    <source>
        <dbReference type="Proteomes" id="UP000318709"/>
    </source>
</evidence>
<protein>
    <submittedName>
        <fullName evidence="1">Uncharacterized protein</fullName>
    </submittedName>
</protein>
<gene>
    <name evidence="1" type="ORF">E3E12_01500</name>
</gene>
<dbReference type="UniPathway" id="UPA00253">
    <property type="reaction ID" value="UER00327"/>
</dbReference>
<accession>A0A4Y6U6U7</accession>
<proteinExistence type="predicted"/>
<name>A0A4Y6U6U7_9PROT</name>
<dbReference type="EMBL" id="CP038231">
    <property type="protein sequence ID" value="QDH13092.1"/>
    <property type="molecule type" value="Genomic_DNA"/>
</dbReference>